<reference evidence="7" key="1">
    <citation type="submission" date="2021-06" db="EMBL/GenBank/DDBJ databases">
        <authorList>
            <person name="Kallberg Y."/>
            <person name="Tangrot J."/>
            <person name="Rosling A."/>
        </authorList>
    </citation>
    <scope>NUCLEOTIDE SEQUENCE</scope>
    <source>
        <strain evidence="7">IN212</strain>
    </source>
</reference>
<dbReference type="Proteomes" id="UP000789396">
    <property type="component" value="Unassembled WGS sequence"/>
</dbReference>
<dbReference type="PANTHER" id="PTHR24305:SF166">
    <property type="entry name" value="CYTOCHROME P450 12A4, MITOCHONDRIAL-RELATED"/>
    <property type="match status" value="1"/>
</dbReference>
<evidence type="ECO:0000313" key="7">
    <source>
        <dbReference type="EMBL" id="CAG8639017.1"/>
    </source>
</evidence>
<keyword evidence="5" id="KW-0349">Heme</keyword>
<gene>
    <name evidence="7" type="ORF">RFULGI_LOCUS8006</name>
</gene>
<evidence type="ECO:0000256" key="3">
    <source>
        <dbReference type="ARBA" id="ARBA00022723"/>
    </source>
</evidence>
<feature type="transmembrane region" description="Helical" evidence="6">
    <location>
        <begin position="6"/>
        <end position="25"/>
    </location>
</feature>
<evidence type="ECO:0000313" key="8">
    <source>
        <dbReference type="Proteomes" id="UP000789396"/>
    </source>
</evidence>
<dbReference type="GO" id="GO:0005506">
    <property type="term" value="F:iron ion binding"/>
    <property type="evidence" value="ECO:0007669"/>
    <property type="project" value="InterPro"/>
</dbReference>
<keyword evidence="6" id="KW-1133">Transmembrane helix</keyword>
<dbReference type="InterPro" id="IPR017972">
    <property type="entry name" value="Cyt_P450_CS"/>
</dbReference>
<dbReference type="OrthoDB" id="1470350at2759"/>
<keyword evidence="6" id="KW-0812">Transmembrane</keyword>
<dbReference type="AlphaFoldDB" id="A0A9N9DJU8"/>
<keyword evidence="3 5" id="KW-0479">Metal-binding</keyword>
<keyword evidence="5" id="KW-0503">Monooxygenase</keyword>
<evidence type="ECO:0000256" key="2">
    <source>
        <dbReference type="ARBA" id="ARBA00010617"/>
    </source>
</evidence>
<protein>
    <submittedName>
        <fullName evidence="7">745_t:CDS:1</fullName>
    </submittedName>
</protein>
<dbReference type="SUPFAM" id="SSF48264">
    <property type="entry name" value="Cytochrome P450"/>
    <property type="match status" value="1"/>
</dbReference>
<dbReference type="PANTHER" id="PTHR24305">
    <property type="entry name" value="CYTOCHROME P450"/>
    <property type="match status" value="1"/>
</dbReference>
<dbReference type="GO" id="GO:0004497">
    <property type="term" value="F:monooxygenase activity"/>
    <property type="evidence" value="ECO:0007669"/>
    <property type="project" value="UniProtKB-KW"/>
</dbReference>
<dbReference type="InterPro" id="IPR050121">
    <property type="entry name" value="Cytochrome_P450_monoxygenase"/>
</dbReference>
<keyword evidence="6" id="KW-0472">Membrane</keyword>
<keyword evidence="4 5" id="KW-0408">Iron</keyword>
<dbReference type="InterPro" id="IPR001128">
    <property type="entry name" value="Cyt_P450"/>
</dbReference>
<dbReference type="Gene3D" id="1.10.630.10">
    <property type="entry name" value="Cytochrome P450"/>
    <property type="match status" value="2"/>
</dbReference>
<feature type="non-terminal residue" evidence="7">
    <location>
        <position position="1"/>
    </location>
</feature>
<keyword evidence="5" id="KW-0560">Oxidoreductase</keyword>
<dbReference type="GO" id="GO:0016705">
    <property type="term" value="F:oxidoreductase activity, acting on paired donors, with incorporation or reduction of molecular oxygen"/>
    <property type="evidence" value="ECO:0007669"/>
    <property type="project" value="InterPro"/>
</dbReference>
<name>A0A9N9DJU8_9GLOM</name>
<keyword evidence="8" id="KW-1185">Reference proteome</keyword>
<accession>A0A9N9DJU8</accession>
<organism evidence="7 8">
    <name type="scientific">Racocetra fulgida</name>
    <dbReference type="NCBI Taxonomy" id="60492"/>
    <lineage>
        <taxon>Eukaryota</taxon>
        <taxon>Fungi</taxon>
        <taxon>Fungi incertae sedis</taxon>
        <taxon>Mucoromycota</taxon>
        <taxon>Glomeromycotina</taxon>
        <taxon>Glomeromycetes</taxon>
        <taxon>Diversisporales</taxon>
        <taxon>Gigasporaceae</taxon>
        <taxon>Racocetra</taxon>
    </lineage>
</organism>
<evidence type="ECO:0000256" key="5">
    <source>
        <dbReference type="RuleBase" id="RU000461"/>
    </source>
</evidence>
<dbReference type="Pfam" id="PF00067">
    <property type="entry name" value="p450"/>
    <property type="match status" value="2"/>
</dbReference>
<dbReference type="PROSITE" id="PS00086">
    <property type="entry name" value="CYTOCHROME_P450"/>
    <property type="match status" value="1"/>
</dbReference>
<comment type="similarity">
    <text evidence="2 5">Belongs to the cytochrome P450 family.</text>
</comment>
<dbReference type="InterPro" id="IPR036396">
    <property type="entry name" value="Cyt_P450_sf"/>
</dbReference>
<evidence type="ECO:0000256" key="6">
    <source>
        <dbReference type="SAM" id="Phobius"/>
    </source>
</evidence>
<dbReference type="EMBL" id="CAJVPZ010012358">
    <property type="protein sequence ID" value="CAG8639017.1"/>
    <property type="molecule type" value="Genomic_DNA"/>
</dbReference>
<evidence type="ECO:0000256" key="4">
    <source>
        <dbReference type="ARBA" id="ARBA00023004"/>
    </source>
</evidence>
<comment type="caution">
    <text evidence="7">The sequence shown here is derived from an EMBL/GenBank/DDBJ whole genome shotgun (WGS) entry which is preliminary data.</text>
</comment>
<proteinExistence type="inferred from homology"/>
<evidence type="ECO:0000256" key="1">
    <source>
        <dbReference type="ARBA" id="ARBA00001971"/>
    </source>
</evidence>
<dbReference type="GO" id="GO:0020037">
    <property type="term" value="F:heme binding"/>
    <property type="evidence" value="ECO:0007669"/>
    <property type="project" value="InterPro"/>
</dbReference>
<sequence>MYFYLATIVAIIAYVLYKFYIYHLYLSPLRKIPGPPVDNIILGNHASPPFLNKQLGEAFVHLVKQYGGIVRFHGLLNEPNLLISDQKLIQQVLSSYDYPKFQLSKTIVKEIFGEGLVIAEGNSHKRQRKVMTPSFAFANVKEMAPTFVQAGHKLKDIWIKQIGNKVEERITVTELIPKITLDIIGLVGSELAQAYTSIIGQNYTPLYLSLLRFFPFIRNLPTSYNKQYFKSIKIISNISEKIVAEQKNSLVQGTDLLSLITKANDSLPVNDQLTHKELISQDRLRKEVSDVLTDRNYSPTVDEIEHLKYLECVFKEAIRLIPPGIDTPLWIPVYAIHHDPLIWGDDAEDFNPSRWLDPEVKSKITHTNFLPFGAGPKSCLGMKMAYLEFKCLLAVIIRNFEFRLVEGFIFKTKIGGGLSRPLPGIDLWVSN</sequence>
<comment type="cofactor">
    <cofactor evidence="1">
        <name>heme</name>
        <dbReference type="ChEBI" id="CHEBI:30413"/>
    </cofactor>
</comment>